<dbReference type="PANTHER" id="PTHR47286">
    <property type="entry name" value="F3I6.9 PROTEIN"/>
    <property type="match status" value="1"/>
</dbReference>
<protein>
    <recommendedName>
        <fullName evidence="7">TPX2 C-terminal domain-containing protein</fullName>
    </recommendedName>
</protein>
<gene>
    <name evidence="8" type="ORF">SLEP1_g25305</name>
</gene>
<evidence type="ECO:0000256" key="5">
    <source>
        <dbReference type="ARBA" id="ARBA00023212"/>
    </source>
</evidence>
<dbReference type="PANTHER" id="PTHR47286:SF2">
    <property type="entry name" value="F3I6.9 PROTEIN"/>
    <property type="match status" value="1"/>
</dbReference>
<dbReference type="EMBL" id="BPVZ01000041">
    <property type="protein sequence ID" value="GKV14420.1"/>
    <property type="molecule type" value="Genomic_DNA"/>
</dbReference>
<keyword evidence="4" id="KW-0493">Microtubule</keyword>
<accession>A0AAV5JQN0</accession>
<feature type="region of interest" description="Disordered" evidence="6">
    <location>
        <begin position="350"/>
        <end position="493"/>
    </location>
</feature>
<proteinExistence type="inferred from homology"/>
<dbReference type="Proteomes" id="UP001054252">
    <property type="component" value="Unassembled WGS sequence"/>
</dbReference>
<keyword evidence="3" id="KW-0963">Cytoplasm</keyword>
<evidence type="ECO:0000313" key="8">
    <source>
        <dbReference type="EMBL" id="GKV14420.1"/>
    </source>
</evidence>
<comment type="caution">
    <text evidence="8">The sequence shown here is derived from an EMBL/GenBank/DDBJ whole genome shotgun (WGS) entry which is preliminary data.</text>
</comment>
<feature type="domain" description="TPX2 C-terminal" evidence="7">
    <location>
        <begin position="408"/>
        <end position="473"/>
    </location>
</feature>
<name>A0AAV5JQN0_9ROSI</name>
<organism evidence="8 9">
    <name type="scientific">Rubroshorea leprosula</name>
    <dbReference type="NCBI Taxonomy" id="152421"/>
    <lineage>
        <taxon>Eukaryota</taxon>
        <taxon>Viridiplantae</taxon>
        <taxon>Streptophyta</taxon>
        <taxon>Embryophyta</taxon>
        <taxon>Tracheophyta</taxon>
        <taxon>Spermatophyta</taxon>
        <taxon>Magnoliopsida</taxon>
        <taxon>eudicotyledons</taxon>
        <taxon>Gunneridae</taxon>
        <taxon>Pentapetalae</taxon>
        <taxon>rosids</taxon>
        <taxon>malvids</taxon>
        <taxon>Malvales</taxon>
        <taxon>Dipterocarpaceae</taxon>
        <taxon>Rubroshorea</taxon>
    </lineage>
</organism>
<dbReference type="AlphaFoldDB" id="A0AAV5JQN0"/>
<evidence type="ECO:0000256" key="6">
    <source>
        <dbReference type="SAM" id="MobiDB-lite"/>
    </source>
</evidence>
<feature type="region of interest" description="Disordered" evidence="6">
    <location>
        <begin position="91"/>
        <end position="205"/>
    </location>
</feature>
<evidence type="ECO:0000256" key="1">
    <source>
        <dbReference type="ARBA" id="ARBA00004245"/>
    </source>
</evidence>
<evidence type="ECO:0000256" key="2">
    <source>
        <dbReference type="ARBA" id="ARBA00005885"/>
    </source>
</evidence>
<feature type="compositionally biased region" description="Basic and acidic residues" evidence="6">
    <location>
        <begin position="479"/>
        <end position="493"/>
    </location>
</feature>
<evidence type="ECO:0000259" key="7">
    <source>
        <dbReference type="Pfam" id="PF06886"/>
    </source>
</evidence>
<feature type="compositionally biased region" description="Polar residues" evidence="6">
    <location>
        <begin position="248"/>
        <end position="288"/>
    </location>
</feature>
<evidence type="ECO:0000256" key="3">
    <source>
        <dbReference type="ARBA" id="ARBA00022490"/>
    </source>
</evidence>
<evidence type="ECO:0000313" key="9">
    <source>
        <dbReference type="Proteomes" id="UP001054252"/>
    </source>
</evidence>
<dbReference type="GO" id="GO:0005874">
    <property type="term" value="C:microtubule"/>
    <property type="evidence" value="ECO:0007669"/>
    <property type="project" value="UniProtKB-KW"/>
</dbReference>
<sequence length="493" mass="54818">MGESIVKASNSEDKMRESVPVNPVLELSVSFGRFENDSLSWEKWSSFSQNKYLEEVGKCATPGSVAKKKAYFEEHYKKIAARKAEVLGQEKSMESKSFKSVDRDQNGEDLMGESNGQCSVEEVKREGNLTSEVNDISDEEPVKEDGTTIELQSSSAQAVIEEKDGGLESPKPYEPEEAVLVKEEETHSNNSQDKGELPQGLEKEKEDATMIKEKNVKLDHLLKSHKITTPVKKERNVAEVKKKPASPVNKTPQFYTPRTSKPTSTHTTAPSSRTSTKVGTVSSLTRTKNPPMGESKKVASKSLHMSFRLEPSGSNQAPLATTRKSLIMEKMGDKNIVKRAFKTFQSNYNQLKSSSQEQSTMLKGPKQVPSKGAEPKVSTLVTPRKENGGFARAGGVEKKNAKAAPSNFHLKSDERAEKKEEFSKKLVEESKAREAERTRLQTKSKEDKEADIKKSRQNHNFKAAPMPSFSCGQKLSNNHVDKILQDTKNHNLP</sequence>
<feature type="compositionally biased region" description="Basic and acidic residues" evidence="6">
    <location>
        <begin position="91"/>
        <end position="106"/>
    </location>
</feature>
<comment type="similarity">
    <text evidence="2">Belongs to the TPX2 family.</text>
</comment>
<feature type="region of interest" description="Disordered" evidence="6">
    <location>
        <begin position="227"/>
        <end position="321"/>
    </location>
</feature>
<feature type="compositionally biased region" description="Basic and acidic residues" evidence="6">
    <location>
        <begin position="410"/>
        <end position="454"/>
    </location>
</feature>
<dbReference type="Pfam" id="PF06886">
    <property type="entry name" value="TPX2"/>
    <property type="match status" value="1"/>
</dbReference>
<evidence type="ECO:0000256" key="4">
    <source>
        <dbReference type="ARBA" id="ARBA00022701"/>
    </source>
</evidence>
<dbReference type="InterPro" id="IPR027329">
    <property type="entry name" value="TPX2_C"/>
</dbReference>
<keyword evidence="5" id="KW-0206">Cytoskeleton</keyword>
<feature type="compositionally biased region" description="Polar residues" evidence="6">
    <location>
        <begin position="350"/>
        <end position="361"/>
    </location>
</feature>
<comment type="subcellular location">
    <subcellularLocation>
        <location evidence="1">Cytoplasm</location>
        <location evidence="1">Cytoskeleton</location>
    </subcellularLocation>
</comment>
<feature type="compositionally biased region" description="Basic and acidic residues" evidence="6">
    <location>
        <begin position="160"/>
        <end position="205"/>
    </location>
</feature>
<keyword evidence="9" id="KW-1185">Reference proteome</keyword>
<feature type="compositionally biased region" description="Polar residues" evidence="6">
    <location>
        <begin position="312"/>
        <end position="321"/>
    </location>
</feature>
<feature type="compositionally biased region" description="Basic and acidic residues" evidence="6">
    <location>
        <begin position="231"/>
        <end position="242"/>
    </location>
</feature>
<reference evidence="8 9" key="1">
    <citation type="journal article" date="2021" name="Commun. Biol.">
        <title>The genome of Shorea leprosula (Dipterocarpaceae) highlights the ecological relevance of drought in aseasonal tropical rainforests.</title>
        <authorList>
            <person name="Ng K.K.S."/>
            <person name="Kobayashi M.J."/>
            <person name="Fawcett J.A."/>
            <person name="Hatakeyama M."/>
            <person name="Paape T."/>
            <person name="Ng C.H."/>
            <person name="Ang C.C."/>
            <person name="Tnah L.H."/>
            <person name="Lee C.T."/>
            <person name="Nishiyama T."/>
            <person name="Sese J."/>
            <person name="O'Brien M.J."/>
            <person name="Copetti D."/>
            <person name="Mohd Noor M.I."/>
            <person name="Ong R.C."/>
            <person name="Putra M."/>
            <person name="Sireger I.Z."/>
            <person name="Indrioko S."/>
            <person name="Kosugi Y."/>
            <person name="Izuno A."/>
            <person name="Isagi Y."/>
            <person name="Lee S.L."/>
            <person name="Shimizu K.K."/>
        </authorList>
    </citation>
    <scope>NUCLEOTIDE SEQUENCE [LARGE SCALE GENOMIC DNA]</scope>
    <source>
        <strain evidence="8">214</strain>
    </source>
</reference>